<protein>
    <submittedName>
        <fullName evidence="3">Uncharacterized protein</fullName>
    </submittedName>
</protein>
<dbReference type="AlphaFoldDB" id="A0A812CHL0"/>
<comment type="caution">
    <text evidence="3">The sequence shown here is derived from an EMBL/GenBank/DDBJ whole genome shotgun (WGS) entry which is preliminary data.</text>
</comment>
<gene>
    <name evidence="3" type="ORF">SPHA_34890</name>
</gene>
<evidence type="ECO:0000256" key="2">
    <source>
        <dbReference type="SAM" id="Phobius"/>
    </source>
</evidence>
<name>A0A812CHL0_ACAPH</name>
<dbReference type="Proteomes" id="UP000597762">
    <property type="component" value="Unassembled WGS sequence"/>
</dbReference>
<feature type="transmembrane region" description="Helical" evidence="2">
    <location>
        <begin position="20"/>
        <end position="40"/>
    </location>
</feature>
<organism evidence="3 4">
    <name type="scientific">Acanthosepion pharaonis</name>
    <name type="common">Pharaoh cuttlefish</name>
    <name type="synonym">Sepia pharaonis</name>
    <dbReference type="NCBI Taxonomy" id="158019"/>
    <lineage>
        <taxon>Eukaryota</taxon>
        <taxon>Metazoa</taxon>
        <taxon>Spiralia</taxon>
        <taxon>Lophotrochozoa</taxon>
        <taxon>Mollusca</taxon>
        <taxon>Cephalopoda</taxon>
        <taxon>Coleoidea</taxon>
        <taxon>Decapodiformes</taxon>
        <taxon>Sepiida</taxon>
        <taxon>Sepiina</taxon>
        <taxon>Sepiidae</taxon>
        <taxon>Acanthosepion</taxon>
    </lineage>
</organism>
<reference evidence="3" key="1">
    <citation type="submission" date="2021-01" db="EMBL/GenBank/DDBJ databases">
        <authorList>
            <person name="Li R."/>
            <person name="Bekaert M."/>
        </authorList>
    </citation>
    <scope>NUCLEOTIDE SEQUENCE</scope>
    <source>
        <strain evidence="3">Farmed</strain>
    </source>
</reference>
<sequence length="193" mass="20898">MRTRDINIKFRHLQLHIPSYRTHFFFSGFLFFTIFLPFFLSSRSSSGPSLDSSSGPSLDSSSGPSLNSSSGPSLNSSPGPSLNSSPGPSLFPRSFSVLSILPPVLLCSPDPSLSSSPGPSLNSSPGPSFLRSFSLPSIFPSVFLSPLNFSSGPSLFPRSFSQFFLWSFSQFFPRSFSLPSILPSVLLSIEKNK</sequence>
<evidence type="ECO:0000313" key="4">
    <source>
        <dbReference type="Proteomes" id="UP000597762"/>
    </source>
</evidence>
<dbReference type="EMBL" id="CAHIKZ030001491">
    <property type="protein sequence ID" value="CAE1265826.1"/>
    <property type="molecule type" value="Genomic_DNA"/>
</dbReference>
<keyword evidence="2" id="KW-0812">Transmembrane</keyword>
<keyword evidence="2" id="KW-1133">Transmembrane helix</keyword>
<keyword evidence="4" id="KW-1185">Reference proteome</keyword>
<evidence type="ECO:0000313" key="3">
    <source>
        <dbReference type="EMBL" id="CAE1265826.1"/>
    </source>
</evidence>
<proteinExistence type="predicted"/>
<evidence type="ECO:0000256" key="1">
    <source>
        <dbReference type="SAM" id="MobiDB-lite"/>
    </source>
</evidence>
<accession>A0A812CHL0</accession>
<feature type="region of interest" description="Disordered" evidence="1">
    <location>
        <begin position="50"/>
        <end position="86"/>
    </location>
</feature>
<keyword evidence="2" id="KW-0472">Membrane</keyword>